<gene>
    <name evidence="1" type="ORF">TWF718_011307</name>
</gene>
<reference evidence="1 2" key="1">
    <citation type="submission" date="2019-10" db="EMBL/GenBank/DDBJ databases">
        <authorList>
            <person name="Palmer J.M."/>
        </authorList>
    </citation>
    <scope>NUCLEOTIDE SEQUENCE [LARGE SCALE GENOMIC DNA]</scope>
    <source>
        <strain evidence="1 2">TWF718</strain>
    </source>
</reference>
<evidence type="ECO:0000313" key="1">
    <source>
        <dbReference type="EMBL" id="KAK6333499.1"/>
    </source>
</evidence>
<evidence type="ECO:0000313" key="2">
    <source>
        <dbReference type="Proteomes" id="UP001313282"/>
    </source>
</evidence>
<proteinExistence type="predicted"/>
<organism evidence="1 2">
    <name type="scientific">Orbilia javanica</name>
    <dbReference type="NCBI Taxonomy" id="47235"/>
    <lineage>
        <taxon>Eukaryota</taxon>
        <taxon>Fungi</taxon>
        <taxon>Dikarya</taxon>
        <taxon>Ascomycota</taxon>
        <taxon>Pezizomycotina</taxon>
        <taxon>Orbiliomycetes</taxon>
        <taxon>Orbiliales</taxon>
        <taxon>Orbiliaceae</taxon>
        <taxon>Orbilia</taxon>
    </lineage>
</organism>
<comment type="caution">
    <text evidence="1">The sequence shown here is derived from an EMBL/GenBank/DDBJ whole genome shotgun (WGS) entry which is preliminary data.</text>
</comment>
<accession>A0AAN8MH59</accession>
<protein>
    <submittedName>
        <fullName evidence="1">Uncharacterized protein</fullName>
    </submittedName>
</protein>
<dbReference type="Proteomes" id="UP001313282">
    <property type="component" value="Unassembled WGS sequence"/>
</dbReference>
<dbReference type="EMBL" id="JAVHNR010000009">
    <property type="protein sequence ID" value="KAK6333499.1"/>
    <property type="molecule type" value="Genomic_DNA"/>
</dbReference>
<sequence>MDQANQSSTGNIFSAKPGLVIPSEEVQKDLEAQAQKFDAARKEALALAREKANQAAQKEGDKKDS</sequence>
<keyword evidence="2" id="KW-1185">Reference proteome</keyword>
<dbReference type="AlphaFoldDB" id="A0AAN8MH59"/>
<name>A0AAN8MH59_9PEZI</name>